<feature type="domain" description="F-box" evidence="1">
    <location>
        <begin position="12"/>
        <end position="59"/>
    </location>
</feature>
<accession>A0A165MTZ8</accession>
<evidence type="ECO:0000259" key="1">
    <source>
        <dbReference type="PROSITE" id="PS50181"/>
    </source>
</evidence>
<dbReference type="CDD" id="cd09917">
    <property type="entry name" value="F-box_SF"/>
    <property type="match status" value="1"/>
</dbReference>
<dbReference type="EMBL" id="KV425907">
    <property type="protein sequence ID" value="KZV99751.1"/>
    <property type="molecule type" value="Genomic_DNA"/>
</dbReference>
<protein>
    <recommendedName>
        <fullName evidence="1">F-box domain-containing protein</fullName>
    </recommendedName>
</protein>
<organism evidence="2 3">
    <name type="scientific">Exidia glandulosa HHB12029</name>
    <dbReference type="NCBI Taxonomy" id="1314781"/>
    <lineage>
        <taxon>Eukaryota</taxon>
        <taxon>Fungi</taxon>
        <taxon>Dikarya</taxon>
        <taxon>Basidiomycota</taxon>
        <taxon>Agaricomycotina</taxon>
        <taxon>Agaricomycetes</taxon>
        <taxon>Auriculariales</taxon>
        <taxon>Exidiaceae</taxon>
        <taxon>Exidia</taxon>
    </lineage>
</organism>
<dbReference type="InterPro" id="IPR001810">
    <property type="entry name" value="F-box_dom"/>
</dbReference>
<proteinExistence type="predicted"/>
<dbReference type="PROSITE" id="PS50181">
    <property type="entry name" value="FBOX"/>
    <property type="match status" value="1"/>
</dbReference>
<evidence type="ECO:0000313" key="3">
    <source>
        <dbReference type="Proteomes" id="UP000077266"/>
    </source>
</evidence>
<name>A0A165MTZ8_EXIGL</name>
<reference evidence="2 3" key="1">
    <citation type="journal article" date="2016" name="Mol. Biol. Evol.">
        <title>Comparative Genomics of Early-Diverging Mushroom-Forming Fungi Provides Insights into the Origins of Lignocellulose Decay Capabilities.</title>
        <authorList>
            <person name="Nagy L.G."/>
            <person name="Riley R."/>
            <person name="Tritt A."/>
            <person name="Adam C."/>
            <person name="Daum C."/>
            <person name="Floudas D."/>
            <person name="Sun H."/>
            <person name="Yadav J.S."/>
            <person name="Pangilinan J."/>
            <person name="Larsson K.H."/>
            <person name="Matsuura K."/>
            <person name="Barry K."/>
            <person name="Labutti K."/>
            <person name="Kuo R."/>
            <person name="Ohm R.A."/>
            <person name="Bhattacharya S.S."/>
            <person name="Shirouzu T."/>
            <person name="Yoshinaga Y."/>
            <person name="Martin F.M."/>
            <person name="Grigoriev I.V."/>
            <person name="Hibbett D.S."/>
        </authorList>
    </citation>
    <scope>NUCLEOTIDE SEQUENCE [LARGE SCALE GENOMIC DNA]</scope>
    <source>
        <strain evidence="2 3">HHB12029</strain>
    </source>
</reference>
<dbReference type="Gene3D" id="1.20.1280.50">
    <property type="match status" value="1"/>
</dbReference>
<dbReference type="InParanoid" id="A0A165MTZ8"/>
<dbReference type="OrthoDB" id="3145245at2759"/>
<sequence length="481" mass="53029">MANHSIYRDANSSAMSRLPSELWCAIWEYLPFDDCVAVSHVCRYWRDVAVHCPSLWTELEFFSSSRAAECERERCFTCASAPPLTNMRLILALAPRSGALPLRLSLFVDSEHADRTVLEQLGAGLTMCGANERIASIEATVRDPSVLRFLLGGMKRLPALTTLVSELMDLSYVYGSIRRLDLEPWYDGEVEMPVLESLTLVGSLWPRRDVGTVTFPSLQDLTCSFSCPDEVATMVNACSDLMELHVLAFDSSSSWRLENRLEPSTLSELDRISSIHVSGVTPFSEQWAIDNFCGSTRQDFGLQYAEHAVPHHGLHLGLELPDIELLALTFASPTRAALTLQSARGIRRTLLFSGQHFTAISGALMEIFTRTCARSVKVLMVPGAYIPAFVTLDVVLPMLEMLIIADADMHAIAQPLDCAVPNLKVLQLNGVDEMPTVLKVDVVAAALECLCREGGRLEKLVLCGIDLDGDAAALEKYVDFV</sequence>
<dbReference type="AlphaFoldDB" id="A0A165MTZ8"/>
<evidence type="ECO:0000313" key="2">
    <source>
        <dbReference type="EMBL" id="KZV99751.1"/>
    </source>
</evidence>
<dbReference type="Proteomes" id="UP000077266">
    <property type="component" value="Unassembled WGS sequence"/>
</dbReference>
<dbReference type="SUPFAM" id="SSF81383">
    <property type="entry name" value="F-box domain"/>
    <property type="match status" value="1"/>
</dbReference>
<keyword evidence="3" id="KW-1185">Reference proteome</keyword>
<dbReference type="InterPro" id="IPR036047">
    <property type="entry name" value="F-box-like_dom_sf"/>
</dbReference>
<dbReference type="Pfam" id="PF12937">
    <property type="entry name" value="F-box-like"/>
    <property type="match status" value="1"/>
</dbReference>
<gene>
    <name evidence="2" type="ORF">EXIGLDRAFT_831290</name>
</gene>